<comment type="subcellular location">
    <subcellularLocation>
        <location evidence="4 6">Cytoplasm</location>
    </subcellularLocation>
</comment>
<dbReference type="GO" id="GO:0016020">
    <property type="term" value="C:membrane"/>
    <property type="evidence" value="ECO:0007669"/>
    <property type="project" value="TreeGrafter"/>
</dbReference>
<dbReference type="FunFam" id="3.10.20.80:FF:000001">
    <property type="entry name" value="Translation initiation factor IF-3"/>
    <property type="match status" value="1"/>
</dbReference>
<dbReference type="FunFam" id="3.30.110.10:FF:000001">
    <property type="entry name" value="Translation initiation factor IF-3"/>
    <property type="match status" value="1"/>
</dbReference>
<dbReference type="eggNOG" id="COG0290">
    <property type="taxonomic scope" value="Bacteria"/>
</dbReference>
<evidence type="ECO:0000256" key="2">
    <source>
        <dbReference type="ARBA" id="ARBA00022540"/>
    </source>
</evidence>
<evidence type="ECO:0000256" key="5">
    <source>
        <dbReference type="NCBIfam" id="TIGR00168"/>
    </source>
</evidence>
<dbReference type="Proteomes" id="UP000000445">
    <property type="component" value="Chromosome"/>
</dbReference>
<dbReference type="GO" id="GO:0043022">
    <property type="term" value="F:ribosome binding"/>
    <property type="evidence" value="ECO:0007669"/>
    <property type="project" value="UniProtKB-ARBA"/>
</dbReference>
<sequence>MKEEAIGIGANVDLPRNEQIKVPKVRVVDENGKQIGIMPTRKALDLAREKGLDLVLVAPNADPPVARIMDYGKYKYQLTKKQKENKKKAVQLKQMKFRLKIDEHDYQTKVRHIRRFLEEGHKVRVVVMFIGREMMFTDKGKEILERVIKDTEDLAVVESPPKVEGRDMWMVLKPKNS</sequence>
<dbReference type="GO" id="GO:0032790">
    <property type="term" value="P:ribosome disassembly"/>
    <property type="evidence" value="ECO:0007669"/>
    <property type="project" value="TreeGrafter"/>
</dbReference>
<dbReference type="Pfam" id="PF05198">
    <property type="entry name" value="IF3_N"/>
    <property type="match status" value="1"/>
</dbReference>
<evidence type="ECO:0000259" key="8">
    <source>
        <dbReference type="Pfam" id="PF05198"/>
    </source>
</evidence>
<dbReference type="GO" id="GO:0005829">
    <property type="term" value="C:cytosol"/>
    <property type="evidence" value="ECO:0007669"/>
    <property type="project" value="TreeGrafter"/>
</dbReference>
<keyword evidence="2 4" id="KW-0396">Initiation factor</keyword>
<dbReference type="PROSITE" id="PS00938">
    <property type="entry name" value="IF3"/>
    <property type="match status" value="1"/>
</dbReference>
<dbReference type="Gene3D" id="3.30.110.10">
    <property type="entry name" value="Translation initiation factor 3 (IF-3), C-terminal domain"/>
    <property type="match status" value="1"/>
</dbReference>
<accession>B9K7W2</accession>
<dbReference type="HOGENOM" id="CLU_054919_3_1_0"/>
<dbReference type="InterPro" id="IPR036788">
    <property type="entry name" value="T_IF-3_C_sf"/>
</dbReference>
<reference evidence="9 10" key="1">
    <citation type="journal article" date="2009" name="Biosci. Biotechnol. Biochem.">
        <title>WeGAS: a web-based microbial genome annotation system.</title>
        <authorList>
            <person name="Lee D."/>
            <person name="Seo H."/>
            <person name="Park C."/>
            <person name="Park K."/>
        </authorList>
    </citation>
    <scope>NUCLEOTIDE SEQUENCE [LARGE SCALE GENOMIC DNA]</scope>
    <source>
        <strain evidence="10">ATCC 49049 / DSM 4359 / NBRC 107923 / NS-E</strain>
    </source>
</reference>
<dbReference type="Pfam" id="PF00707">
    <property type="entry name" value="IF3_C"/>
    <property type="match status" value="1"/>
</dbReference>
<dbReference type="InterPro" id="IPR001288">
    <property type="entry name" value="Translation_initiation_fac_3"/>
</dbReference>
<keyword evidence="3 4" id="KW-0648">Protein biosynthesis</keyword>
<dbReference type="GO" id="GO:0003743">
    <property type="term" value="F:translation initiation factor activity"/>
    <property type="evidence" value="ECO:0007669"/>
    <property type="project" value="UniProtKB-UniRule"/>
</dbReference>
<dbReference type="STRING" id="309803.CTN_0869"/>
<dbReference type="RefSeq" id="WP_015919362.1">
    <property type="nucleotide sequence ID" value="NC_011978.1"/>
</dbReference>
<evidence type="ECO:0000313" key="9">
    <source>
        <dbReference type="EMBL" id="ACM23045.1"/>
    </source>
</evidence>
<feature type="domain" description="Translation initiation factor 3 N-terminal" evidence="8">
    <location>
        <begin position="17"/>
        <end position="85"/>
    </location>
</feature>
<evidence type="ECO:0000256" key="6">
    <source>
        <dbReference type="RuleBase" id="RU000646"/>
    </source>
</evidence>
<dbReference type="InterPro" id="IPR019814">
    <property type="entry name" value="Translation_initiation_fac_3_N"/>
</dbReference>
<proteinExistence type="inferred from homology"/>
<gene>
    <name evidence="4" type="primary">infC</name>
    <name evidence="9" type="ordered locus">CTN_0869</name>
</gene>
<evidence type="ECO:0000256" key="1">
    <source>
        <dbReference type="ARBA" id="ARBA00005439"/>
    </source>
</evidence>
<dbReference type="HAMAP" id="MF_00080">
    <property type="entry name" value="IF_3"/>
    <property type="match status" value="1"/>
</dbReference>
<evidence type="ECO:0000313" key="10">
    <source>
        <dbReference type="Proteomes" id="UP000000445"/>
    </source>
</evidence>
<dbReference type="PANTHER" id="PTHR10938">
    <property type="entry name" value="TRANSLATION INITIATION FACTOR IF-3"/>
    <property type="match status" value="1"/>
</dbReference>
<evidence type="ECO:0000256" key="3">
    <source>
        <dbReference type="ARBA" id="ARBA00022917"/>
    </source>
</evidence>
<dbReference type="NCBIfam" id="TIGR00168">
    <property type="entry name" value="infC"/>
    <property type="match status" value="1"/>
</dbReference>
<dbReference type="InterPro" id="IPR036787">
    <property type="entry name" value="T_IF-3_N_sf"/>
</dbReference>
<dbReference type="SUPFAM" id="SSF54364">
    <property type="entry name" value="Translation initiation factor IF3, N-terminal domain"/>
    <property type="match status" value="1"/>
</dbReference>
<dbReference type="KEGG" id="tna:CTN_0869"/>
<keyword evidence="4" id="KW-0963">Cytoplasm</keyword>
<dbReference type="AlphaFoldDB" id="B9K7W2"/>
<evidence type="ECO:0000256" key="4">
    <source>
        <dbReference type="HAMAP-Rule" id="MF_00080"/>
    </source>
</evidence>
<feature type="domain" description="Translation initiation factor 3 C-terminal" evidence="7">
    <location>
        <begin position="90"/>
        <end position="175"/>
    </location>
</feature>
<protein>
    <recommendedName>
        <fullName evidence="4 5">Translation initiation factor IF-3</fullName>
    </recommendedName>
</protein>
<comment type="similarity">
    <text evidence="1 4 6">Belongs to the IF-3 family.</text>
</comment>
<keyword evidence="10" id="KW-1185">Reference proteome</keyword>
<dbReference type="PANTHER" id="PTHR10938:SF0">
    <property type="entry name" value="TRANSLATION INITIATION FACTOR IF-3, MITOCHONDRIAL"/>
    <property type="match status" value="1"/>
</dbReference>
<comment type="function">
    <text evidence="4 6">IF-3 binds to the 30S ribosomal subunit and shifts the equilibrium between 70S ribosomes and their 50S and 30S subunits in favor of the free subunits, thus enhancing the availability of 30S subunits on which protein synthesis initiation begins.</text>
</comment>
<organism evidence="9 10">
    <name type="scientific">Thermotoga neapolitana (strain ATCC 49049 / DSM 4359 / NBRC 107923 / NS-E)</name>
    <dbReference type="NCBI Taxonomy" id="309803"/>
    <lineage>
        <taxon>Bacteria</taxon>
        <taxon>Thermotogati</taxon>
        <taxon>Thermotogota</taxon>
        <taxon>Thermotogae</taxon>
        <taxon>Thermotogales</taxon>
        <taxon>Thermotogaceae</taxon>
        <taxon>Thermotoga</taxon>
    </lineage>
</organism>
<evidence type="ECO:0000259" key="7">
    <source>
        <dbReference type="Pfam" id="PF00707"/>
    </source>
</evidence>
<comment type="subunit">
    <text evidence="4 6">Monomer.</text>
</comment>
<dbReference type="InterPro" id="IPR019813">
    <property type="entry name" value="Translation_initiation_fac3_CS"/>
</dbReference>
<dbReference type="EMBL" id="CP000916">
    <property type="protein sequence ID" value="ACM23045.1"/>
    <property type="molecule type" value="Genomic_DNA"/>
</dbReference>
<dbReference type="InterPro" id="IPR019815">
    <property type="entry name" value="Translation_initiation_fac_3_C"/>
</dbReference>
<dbReference type="Gene3D" id="3.10.20.80">
    <property type="entry name" value="Translation initiation factor 3 (IF-3), N-terminal domain"/>
    <property type="match status" value="1"/>
</dbReference>
<name>B9K7W2_THENN</name>
<dbReference type="SUPFAM" id="SSF55200">
    <property type="entry name" value="Translation initiation factor IF3, C-terminal domain"/>
    <property type="match status" value="1"/>
</dbReference>